<sequence>MHTSTGPRKRPYSNPPFSPNSATVSARSEVSKREQQPQGLCFAVSSQPKRCEAPRKGAKSENAAISSS</sequence>
<gene>
    <name evidence="2" type="ORF">LK10_05400</name>
</gene>
<feature type="compositionally biased region" description="Basic and acidic residues" evidence="1">
    <location>
        <begin position="49"/>
        <end position="59"/>
    </location>
</feature>
<feature type="region of interest" description="Disordered" evidence="1">
    <location>
        <begin position="1"/>
        <end position="68"/>
    </location>
</feature>
<accession>A0A0B2ARB2</accession>
<dbReference type="Proteomes" id="UP000030982">
    <property type="component" value="Unassembled WGS sequence"/>
</dbReference>
<feature type="compositionally biased region" description="Polar residues" evidence="1">
    <location>
        <begin position="19"/>
        <end position="28"/>
    </location>
</feature>
<evidence type="ECO:0000313" key="2">
    <source>
        <dbReference type="EMBL" id="KHL04472.1"/>
    </source>
</evidence>
<keyword evidence="3" id="KW-1185">Reference proteome</keyword>
<reference evidence="2 3" key="1">
    <citation type="submission" date="2014-09" db="EMBL/GenBank/DDBJ databases">
        <title>Genome sequence of Sinomonas sp. MUSC 117.</title>
        <authorList>
            <person name="Lee L.-H."/>
        </authorList>
    </citation>
    <scope>NUCLEOTIDE SEQUENCE [LARGE SCALE GENOMIC DNA]</scope>
    <source>
        <strain evidence="2 3">MUSC 117</strain>
    </source>
</reference>
<dbReference type="AlphaFoldDB" id="A0A0B2ARB2"/>
<comment type="caution">
    <text evidence="2">The sequence shown here is derived from an EMBL/GenBank/DDBJ whole genome shotgun (WGS) entry which is preliminary data.</text>
</comment>
<proteinExistence type="predicted"/>
<evidence type="ECO:0000313" key="3">
    <source>
        <dbReference type="Proteomes" id="UP000030982"/>
    </source>
</evidence>
<organism evidence="2 3">
    <name type="scientific">Sinomonas humi</name>
    <dbReference type="NCBI Taxonomy" id="1338436"/>
    <lineage>
        <taxon>Bacteria</taxon>
        <taxon>Bacillati</taxon>
        <taxon>Actinomycetota</taxon>
        <taxon>Actinomycetes</taxon>
        <taxon>Micrococcales</taxon>
        <taxon>Micrococcaceae</taxon>
        <taxon>Sinomonas</taxon>
    </lineage>
</organism>
<protein>
    <submittedName>
        <fullName evidence="2">Uncharacterized protein</fullName>
    </submittedName>
</protein>
<name>A0A0B2ARB2_9MICC</name>
<dbReference type="EMBL" id="JTDL01000079">
    <property type="protein sequence ID" value="KHL04472.1"/>
    <property type="molecule type" value="Genomic_DNA"/>
</dbReference>
<evidence type="ECO:0000256" key="1">
    <source>
        <dbReference type="SAM" id="MobiDB-lite"/>
    </source>
</evidence>